<evidence type="ECO:0000313" key="2">
    <source>
        <dbReference type="Proteomes" id="UP000813824"/>
    </source>
</evidence>
<reference evidence="1" key="1">
    <citation type="journal article" date="2021" name="New Phytol.">
        <title>Evolutionary innovations through gain and loss of genes in the ectomycorrhizal Boletales.</title>
        <authorList>
            <person name="Wu G."/>
            <person name="Miyauchi S."/>
            <person name="Morin E."/>
            <person name="Kuo A."/>
            <person name="Drula E."/>
            <person name="Varga T."/>
            <person name="Kohler A."/>
            <person name="Feng B."/>
            <person name="Cao Y."/>
            <person name="Lipzen A."/>
            <person name="Daum C."/>
            <person name="Hundley H."/>
            <person name="Pangilinan J."/>
            <person name="Johnson J."/>
            <person name="Barry K."/>
            <person name="LaButti K."/>
            <person name="Ng V."/>
            <person name="Ahrendt S."/>
            <person name="Min B."/>
            <person name="Choi I.G."/>
            <person name="Park H."/>
            <person name="Plett J.M."/>
            <person name="Magnuson J."/>
            <person name="Spatafora J.W."/>
            <person name="Nagy L.G."/>
            <person name="Henrissat B."/>
            <person name="Grigoriev I.V."/>
            <person name="Yang Z.L."/>
            <person name="Xu J."/>
            <person name="Martin F.M."/>
        </authorList>
    </citation>
    <scope>NUCLEOTIDE SEQUENCE</scope>
    <source>
        <strain evidence="1">KKN 215</strain>
    </source>
</reference>
<proteinExistence type="predicted"/>
<dbReference type="Gene3D" id="3.80.10.10">
    <property type="entry name" value="Ribonuclease Inhibitor"/>
    <property type="match status" value="1"/>
</dbReference>
<comment type="caution">
    <text evidence="1">The sequence shown here is derived from an EMBL/GenBank/DDBJ whole genome shotgun (WGS) entry which is preliminary data.</text>
</comment>
<sequence length="475" mass="53512">MSNTRKGDGSPLKALFSRLSLRDTSAVRKQPQTLIALYPTELLVEIFFYLVSLSYQAFVDNVHNGDVLWMPQATHVCRHWRAVAYQYPLLWTLVNLDWPRAWLQLALTQSHNLPLHLVSSKMHDGHAHVNYLGILLPRAATVELRMARQTNLTYGALDLPALRYLKITQETGISLVSFVSYQSKLQVLEHLELSGYLWREAARYFRPTLRYLSVQMCRDNPSVPAALDALERMPLLEYLSVEFPFKREAETDGTSTRSSRRTVTLRNLAQLELVGEVTTITEALQHLRYPASACAGLVAVTSNWQGWGLRDVNSLYATVAGKLQGKDVIGTPERLQSLVIRAPDPNNPVTTPRFVLETESQAQVRCSGKTRPSEHPWPIMTLSVRVVPIEDLVTEMVGALGDDLCREVRAVVVEGGDPESLAPMFVDAFVRLQNVESLSVHGLAMWDSRYVAVGVPAPNQTLFPRMKELWLRRFA</sequence>
<evidence type="ECO:0000313" key="1">
    <source>
        <dbReference type="EMBL" id="KAH8080690.1"/>
    </source>
</evidence>
<dbReference type="Proteomes" id="UP000813824">
    <property type="component" value="Unassembled WGS sequence"/>
</dbReference>
<gene>
    <name evidence="1" type="ORF">BXZ70DRAFT_1068387</name>
</gene>
<name>A0A8K0UFG5_9AGAR</name>
<evidence type="ECO:0008006" key="3">
    <source>
        <dbReference type="Google" id="ProtNLM"/>
    </source>
</evidence>
<accession>A0A8K0UFG5</accession>
<dbReference type="EMBL" id="JAEVFJ010000053">
    <property type="protein sequence ID" value="KAH8080690.1"/>
    <property type="molecule type" value="Genomic_DNA"/>
</dbReference>
<protein>
    <recommendedName>
        <fullName evidence="3">F-box domain-containing protein</fullName>
    </recommendedName>
</protein>
<dbReference type="InterPro" id="IPR032675">
    <property type="entry name" value="LRR_dom_sf"/>
</dbReference>
<dbReference type="OrthoDB" id="3248197at2759"/>
<feature type="non-terminal residue" evidence="1">
    <location>
        <position position="1"/>
    </location>
</feature>
<organism evidence="1 2">
    <name type="scientific">Cristinia sonorae</name>
    <dbReference type="NCBI Taxonomy" id="1940300"/>
    <lineage>
        <taxon>Eukaryota</taxon>
        <taxon>Fungi</taxon>
        <taxon>Dikarya</taxon>
        <taxon>Basidiomycota</taxon>
        <taxon>Agaricomycotina</taxon>
        <taxon>Agaricomycetes</taxon>
        <taxon>Agaricomycetidae</taxon>
        <taxon>Agaricales</taxon>
        <taxon>Pleurotineae</taxon>
        <taxon>Stephanosporaceae</taxon>
        <taxon>Cristinia</taxon>
    </lineage>
</organism>
<dbReference type="AlphaFoldDB" id="A0A8K0UFG5"/>
<keyword evidence="2" id="KW-1185">Reference proteome</keyword>